<proteinExistence type="predicted"/>
<evidence type="ECO:0000256" key="1">
    <source>
        <dbReference type="ARBA" id="ARBA00022448"/>
    </source>
</evidence>
<gene>
    <name evidence="5" type="ORF">J2Z69_002261</name>
</gene>
<keyword evidence="1" id="KW-0813">Transport</keyword>
<evidence type="ECO:0000259" key="4">
    <source>
        <dbReference type="PROSITE" id="PS50893"/>
    </source>
</evidence>
<dbReference type="InterPro" id="IPR050763">
    <property type="entry name" value="ABC_transporter_ATP-binding"/>
</dbReference>
<dbReference type="InterPro" id="IPR017871">
    <property type="entry name" value="ABC_transporter-like_CS"/>
</dbReference>
<protein>
    <submittedName>
        <fullName evidence="5">ABC-2 type transport system ATP-binding protein</fullName>
    </submittedName>
</protein>
<dbReference type="PROSITE" id="PS00211">
    <property type="entry name" value="ABC_TRANSPORTER_1"/>
    <property type="match status" value="1"/>
</dbReference>
<dbReference type="PANTHER" id="PTHR42711">
    <property type="entry name" value="ABC TRANSPORTER ATP-BINDING PROTEIN"/>
    <property type="match status" value="1"/>
</dbReference>
<accession>A0ABS4JHM4</accession>
<dbReference type="GO" id="GO:0005524">
    <property type="term" value="F:ATP binding"/>
    <property type="evidence" value="ECO:0007669"/>
    <property type="project" value="UniProtKB-KW"/>
</dbReference>
<dbReference type="EMBL" id="JAGGLD010000003">
    <property type="protein sequence ID" value="MBP2001218.1"/>
    <property type="molecule type" value="Genomic_DNA"/>
</dbReference>
<feature type="domain" description="ABC transporter" evidence="4">
    <location>
        <begin position="27"/>
        <end position="260"/>
    </location>
</feature>
<dbReference type="SMART" id="SM00382">
    <property type="entry name" value="AAA"/>
    <property type="match status" value="1"/>
</dbReference>
<comment type="caution">
    <text evidence="5">The sequence shown here is derived from an EMBL/GenBank/DDBJ whole genome shotgun (WGS) entry which is preliminary data.</text>
</comment>
<dbReference type="Proteomes" id="UP001519288">
    <property type="component" value="Unassembled WGS sequence"/>
</dbReference>
<reference evidence="5 6" key="1">
    <citation type="submission" date="2021-03" db="EMBL/GenBank/DDBJ databases">
        <title>Genomic Encyclopedia of Type Strains, Phase IV (KMG-IV): sequencing the most valuable type-strain genomes for metagenomic binning, comparative biology and taxonomic classification.</title>
        <authorList>
            <person name="Goeker M."/>
        </authorList>
    </citation>
    <scope>NUCLEOTIDE SEQUENCE [LARGE SCALE GENOMIC DNA]</scope>
    <source>
        <strain evidence="5 6">DSM 26806</strain>
    </source>
</reference>
<organism evidence="5 6">
    <name type="scientific">Paenibacillus shirakamiensis</name>
    <dbReference type="NCBI Taxonomy" id="1265935"/>
    <lineage>
        <taxon>Bacteria</taxon>
        <taxon>Bacillati</taxon>
        <taxon>Bacillota</taxon>
        <taxon>Bacilli</taxon>
        <taxon>Bacillales</taxon>
        <taxon>Paenibacillaceae</taxon>
        <taxon>Paenibacillus</taxon>
    </lineage>
</organism>
<dbReference type="SUPFAM" id="SSF52540">
    <property type="entry name" value="P-loop containing nucleoside triphosphate hydrolases"/>
    <property type="match status" value="1"/>
</dbReference>
<dbReference type="Pfam" id="PF00005">
    <property type="entry name" value="ABC_tran"/>
    <property type="match status" value="1"/>
</dbReference>
<sequence>MSTEAIIEVHELHKDFKLSVAKTGAFSGIRTLFSRDYRIRQAVHNISFSIQPGEFIGYIGPNGAGKSTTIKMLSGILHPTSGEVRIQGTSPGQHRRQVAAQLGVVFGQRSQLWWDLPVQDSYDILAQMYSVTPQQLRQRIGTLNDLLGLEEFWKTPVRKLSLGQRMRADVAASLIHDPDILFLDEPTIGLDIAAKRSIRVLLRSLNQEMGKTILLTTHDMDDIEQLCNRVMVINQGELTYDGTVQQLRERIGLPTLVRVIFQGPFQLPINLSTTLLPFDIPVKDLGFIRILEVDDRSVLVEANRQEIKAMDMLRELSTWGEVDDIHMNEPLFEDIIHTIY</sequence>
<evidence type="ECO:0000313" key="5">
    <source>
        <dbReference type="EMBL" id="MBP2001218.1"/>
    </source>
</evidence>
<evidence type="ECO:0000313" key="6">
    <source>
        <dbReference type="Proteomes" id="UP001519288"/>
    </source>
</evidence>
<dbReference type="PANTHER" id="PTHR42711:SF1">
    <property type="entry name" value="ABC-TRANSPORT PROTEIN, ATP-BINDING COMPONENT"/>
    <property type="match status" value="1"/>
</dbReference>
<keyword evidence="6" id="KW-1185">Reference proteome</keyword>
<dbReference type="InterPro" id="IPR027417">
    <property type="entry name" value="P-loop_NTPase"/>
</dbReference>
<keyword evidence="2" id="KW-0547">Nucleotide-binding</keyword>
<name>A0ABS4JHM4_9BACL</name>
<dbReference type="InterPro" id="IPR003593">
    <property type="entry name" value="AAA+_ATPase"/>
</dbReference>
<evidence type="ECO:0000256" key="2">
    <source>
        <dbReference type="ARBA" id="ARBA00022741"/>
    </source>
</evidence>
<dbReference type="InterPro" id="IPR003439">
    <property type="entry name" value="ABC_transporter-like_ATP-bd"/>
</dbReference>
<keyword evidence="3 5" id="KW-0067">ATP-binding</keyword>
<dbReference type="Gene3D" id="3.40.50.300">
    <property type="entry name" value="P-loop containing nucleotide triphosphate hydrolases"/>
    <property type="match status" value="1"/>
</dbReference>
<evidence type="ECO:0000256" key="3">
    <source>
        <dbReference type="ARBA" id="ARBA00022840"/>
    </source>
</evidence>
<dbReference type="PROSITE" id="PS50893">
    <property type="entry name" value="ABC_TRANSPORTER_2"/>
    <property type="match status" value="1"/>
</dbReference>